<sequence>MTIDHNVLPDIGRSDADTVLVVEAPVTAEIFDELERKPWPDGLISVSTYAATDGETALTYTQWAAGATGREFLSGLTGAEPVEYRLYRSGTRENPPVPGCVVVVSVEFDGPDPQRQRRWVDTVFDALAGETDPPPGGISGHFHVSTDGTKVLNYAEWTDEQAHRDALARSGQGTVGTSPGWQRVQAFPGVRNSGFRRHHLARSVSVAPSAEEVLDSPTAWVAEHIRAYVETDGESGHFYQGWPTLLLTTRGRKSGTLRRTALIYGQDADRYLLVGSNSGAPTHPAWYLNAVAHPEITVQVAGDTFTARARTATAEEKRLLWPRMASIFPLYDDYQAKADRDIPLVIIERHTGETP</sequence>
<evidence type="ECO:0000313" key="3">
    <source>
        <dbReference type="EMBL" id="MDX8036025.1"/>
    </source>
</evidence>
<evidence type="ECO:0000256" key="1">
    <source>
        <dbReference type="ARBA" id="ARBA00008710"/>
    </source>
</evidence>
<evidence type="ECO:0000313" key="4">
    <source>
        <dbReference type="Proteomes" id="UP001285521"/>
    </source>
</evidence>
<protein>
    <submittedName>
        <fullName evidence="3">Nitroreductase family deazaflavin-dependent oxidoreductase</fullName>
    </submittedName>
</protein>
<gene>
    <name evidence="3" type="ORF">SK803_38015</name>
</gene>
<dbReference type="Pfam" id="PF04075">
    <property type="entry name" value="F420H2_quin_red"/>
    <property type="match status" value="1"/>
</dbReference>
<dbReference type="RefSeq" id="WP_319971036.1">
    <property type="nucleotide sequence ID" value="NZ_JAXAVW010000040.1"/>
</dbReference>
<evidence type="ECO:0000256" key="2">
    <source>
        <dbReference type="ARBA" id="ARBA00049106"/>
    </source>
</evidence>
<dbReference type="InterPro" id="IPR012349">
    <property type="entry name" value="Split_barrel_FMN-bd"/>
</dbReference>
<dbReference type="PANTHER" id="PTHR39428:SF1">
    <property type="entry name" value="F420H(2)-DEPENDENT QUINONE REDUCTASE RV1261C"/>
    <property type="match status" value="1"/>
</dbReference>
<reference evidence="3 4" key="2">
    <citation type="submission" date="2023-11" db="EMBL/GenBank/DDBJ databases">
        <authorList>
            <person name="Lara A.C."/>
            <person name="Chronakova A."/>
        </authorList>
    </citation>
    <scope>NUCLEOTIDE SEQUENCE [LARGE SCALE GENOMIC DNA]</scope>
    <source>
        <strain evidence="3 4">BCCO 10_0856</strain>
    </source>
</reference>
<dbReference type="EMBL" id="JAXAVW010000040">
    <property type="protein sequence ID" value="MDX8036025.1"/>
    <property type="molecule type" value="Genomic_DNA"/>
</dbReference>
<reference evidence="3 4" key="1">
    <citation type="submission" date="2023-11" db="EMBL/GenBank/DDBJ databases">
        <title>Lentzea sokolovensis, sp. nov., Lentzea kristufkii, sp. nov., and Lentzea miocenensis, sp. nov., rare actinobacteria from Sokolov Coal Basin, Miocene lacustrine sediment, Czech Republic.</title>
        <authorList>
            <person name="Lara A."/>
            <person name="Kotroba L."/>
            <person name="Nouioui I."/>
            <person name="Neumann-Schaal M."/>
            <person name="Mast Y."/>
            <person name="Chronakova A."/>
        </authorList>
    </citation>
    <scope>NUCLEOTIDE SEQUENCE [LARGE SCALE GENOMIC DNA]</scope>
    <source>
        <strain evidence="3 4">BCCO 10_0856</strain>
    </source>
</reference>
<dbReference type="InterPro" id="IPR004378">
    <property type="entry name" value="F420H2_quin_Rdtase"/>
</dbReference>
<dbReference type="Gene3D" id="3.30.70.100">
    <property type="match status" value="2"/>
</dbReference>
<organism evidence="3 4">
    <name type="scientific">Lentzea miocenica</name>
    <dbReference type="NCBI Taxonomy" id="3095431"/>
    <lineage>
        <taxon>Bacteria</taxon>
        <taxon>Bacillati</taxon>
        <taxon>Actinomycetota</taxon>
        <taxon>Actinomycetes</taxon>
        <taxon>Pseudonocardiales</taxon>
        <taxon>Pseudonocardiaceae</taxon>
        <taxon>Lentzea</taxon>
    </lineage>
</organism>
<accession>A0ABU4TD89</accession>
<proteinExistence type="inferred from homology"/>
<dbReference type="PANTHER" id="PTHR39428">
    <property type="entry name" value="F420H(2)-DEPENDENT QUINONE REDUCTASE RV1261C"/>
    <property type="match status" value="1"/>
</dbReference>
<comment type="catalytic activity">
    <reaction evidence="2">
        <text>oxidized coenzyme F420-(gamma-L-Glu)(n) + a quinol + H(+) = reduced coenzyme F420-(gamma-L-Glu)(n) + a quinone</text>
        <dbReference type="Rhea" id="RHEA:39663"/>
        <dbReference type="Rhea" id="RHEA-COMP:12939"/>
        <dbReference type="Rhea" id="RHEA-COMP:14378"/>
        <dbReference type="ChEBI" id="CHEBI:15378"/>
        <dbReference type="ChEBI" id="CHEBI:24646"/>
        <dbReference type="ChEBI" id="CHEBI:132124"/>
        <dbReference type="ChEBI" id="CHEBI:133980"/>
        <dbReference type="ChEBI" id="CHEBI:139511"/>
    </reaction>
</comment>
<dbReference type="Proteomes" id="UP001285521">
    <property type="component" value="Unassembled WGS sequence"/>
</dbReference>
<keyword evidence="4" id="KW-1185">Reference proteome</keyword>
<name>A0ABU4TD89_9PSEU</name>
<dbReference type="InterPro" id="IPR011008">
    <property type="entry name" value="Dimeric_a/b-barrel"/>
</dbReference>
<dbReference type="SUPFAM" id="SSF54909">
    <property type="entry name" value="Dimeric alpha+beta barrel"/>
    <property type="match status" value="1"/>
</dbReference>
<comment type="similarity">
    <text evidence="1">Belongs to the F420H(2)-dependent quinone reductase family.</text>
</comment>
<comment type="caution">
    <text evidence="3">The sequence shown here is derived from an EMBL/GenBank/DDBJ whole genome shotgun (WGS) entry which is preliminary data.</text>
</comment>
<dbReference type="NCBIfam" id="TIGR00026">
    <property type="entry name" value="hi_GC_TIGR00026"/>
    <property type="match status" value="1"/>
</dbReference>
<dbReference type="Gene3D" id="2.30.110.10">
    <property type="entry name" value="Electron Transport, Fmn-binding Protein, Chain A"/>
    <property type="match status" value="1"/>
</dbReference>